<dbReference type="KEGG" id="lpan:LPMP_272320"/>
<proteinExistence type="predicted"/>
<dbReference type="RefSeq" id="XP_010700318.1">
    <property type="nucleotide sequence ID" value="XM_010702016.1"/>
</dbReference>
<dbReference type="Proteomes" id="UP000063063">
    <property type="component" value="Chromosome 27"/>
</dbReference>
<dbReference type="OrthoDB" id="270291at2759"/>
<keyword evidence="3" id="KW-1185">Reference proteome</keyword>
<feature type="transmembrane region" description="Helical" evidence="1">
    <location>
        <begin position="137"/>
        <end position="160"/>
    </location>
</feature>
<protein>
    <recommendedName>
        <fullName evidence="4">Transmembrane protein</fullName>
    </recommendedName>
</protein>
<keyword evidence="1" id="KW-0472">Membrane</keyword>
<accession>A0A088SD15</accession>
<dbReference type="GeneID" id="22576410"/>
<name>A0A088SD15_LEIPA</name>
<evidence type="ECO:0000313" key="2">
    <source>
        <dbReference type="EMBL" id="AIN99611.1"/>
    </source>
</evidence>
<keyword evidence="1" id="KW-1133">Transmembrane helix</keyword>
<sequence length="247" mass="27935">MDQGAVSEWNVVGTFRKRPVPQGPIVDFTVDVSHQISLDNTDAPILLYEMKGDKNQQESRVPRYMARKIAIPPPSLHKMRVVSLAPPRSTDTGARSDEDLFFVDCPERPSAPSNHRNRVHRQQPLVIGTILPPPLQLAFLMPFGVFLIDIALLVASLTTYKPEKALIVACCILVLVPDIGALILLFKGGIYFLTIAVHLLLWPNIVLLFLQPFVSLLFMVHFLLTTLMLLYCLRIRTSVYMTFYRLR</sequence>
<reference evidence="2 3" key="1">
    <citation type="journal article" date="2015" name="Sci. Rep.">
        <title>The genome of Leishmania panamensis: insights into genomics of the L. (Viannia) subgenus.</title>
        <authorList>
            <person name="Llanes A."/>
            <person name="Restrepo C.M."/>
            <person name="Vecchio G.D."/>
            <person name="Anguizola F.J."/>
            <person name="Lleonart R."/>
        </authorList>
    </citation>
    <scope>NUCLEOTIDE SEQUENCE [LARGE SCALE GENOMIC DNA]</scope>
    <source>
        <strain evidence="2 3">MHOM/PA/94/PSC-1</strain>
    </source>
</reference>
<dbReference type="VEuPathDB" id="TriTrypDB:LPMP_272320"/>
<gene>
    <name evidence="2" type="ORF">LPMP_272320</name>
</gene>
<evidence type="ECO:0008006" key="4">
    <source>
        <dbReference type="Google" id="ProtNLM"/>
    </source>
</evidence>
<feature type="transmembrane region" description="Helical" evidence="1">
    <location>
        <begin position="216"/>
        <end position="233"/>
    </location>
</feature>
<evidence type="ECO:0000256" key="1">
    <source>
        <dbReference type="SAM" id="Phobius"/>
    </source>
</evidence>
<dbReference type="AlphaFoldDB" id="A0A088SD15"/>
<dbReference type="EMBL" id="CP009396">
    <property type="protein sequence ID" value="AIN99611.1"/>
    <property type="molecule type" value="Genomic_DNA"/>
</dbReference>
<dbReference type="eggNOG" id="ENOG502S67D">
    <property type="taxonomic scope" value="Eukaryota"/>
</dbReference>
<organism evidence="2 3">
    <name type="scientific">Leishmania panamensis</name>
    <dbReference type="NCBI Taxonomy" id="5679"/>
    <lineage>
        <taxon>Eukaryota</taxon>
        <taxon>Discoba</taxon>
        <taxon>Euglenozoa</taxon>
        <taxon>Kinetoplastea</taxon>
        <taxon>Metakinetoplastina</taxon>
        <taxon>Trypanosomatida</taxon>
        <taxon>Trypanosomatidae</taxon>
        <taxon>Leishmaniinae</taxon>
        <taxon>Leishmania</taxon>
        <taxon>Leishmania guyanensis species complex</taxon>
    </lineage>
</organism>
<evidence type="ECO:0000313" key="3">
    <source>
        <dbReference type="Proteomes" id="UP000063063"/>
    </source>
</evidence>
<feature type="transmembrane region" description="Helical" evidence="1">
    <location>
        <begin position="166"/>
        <end position="185"/>
    </location>
</feature>
<keyword evidence="1" id="KW-0812">Transmembrane</keyword>
<dbReference type="VEuPathDB" id="TriTrypDB:LPAL13_270031500"/>